<comment type="caution">
    <text evidence="1">The sequence shown here is derived from an EMBL/GenBank/DDBJ whole genome shotgun (WGS) entry which is preliminary data.</text>
</comment>
<proteinExistence type="predicted"/>
<name>A0AAV4IQS8_9GAST</name>
<gene>
    <name evidence="1" type="ORF">ElyMa_006690700</name>
</gene>
<evidence type="ECO:0000313" key="2">
    <source>
        <dbReference type="Proteomes" id="UP000762676"/>
    </source>
</evidence>
<evidence type="ECO:0000313" key="1">
    <source>
        <dbReference type="EMBL" id="GFS12163.1"/>
    </source>
</evidence>
<dbReference type="EMBL" id="BMAT01013394">
    <property type="protein sequence ID" value="GFS12163.1"/>
    <property type="molecule type" value="Genomic_DNA"/>
</dbReference>
<keyword evidence="2" id="KW-1185">Reference proteome</keyword>
<protein>
    <submittedName>
        <fullName evidence="1">Uncharacterized protein</fullName>
    </submittedName>
</protein>
<organism evidence="1 2">
    <name type="scientific">Elysia marginata</name>
    <dbReference type="NCBI Taxonomy" id="1093978"/>
    <lineage>
        <taxon>Eukaryota</taxon>
        <taxon>Metazoa</taxon>
        <taxon>Spiralia</taxon>
        <taxon>Lophotrochozoa</taxon>
        <taxon>Mollusca</taxon>
        <taxon>Gastropoda</taxon>
        <taxon>Heterobranchia</taxon>
        <taxon>Euthyneura</taxon>
        <taxon>Panpulmonata</taxon>
        <taxon>Sacoglossa</taxon>
        <taxon>Placobranchoidea</taxon>
        <taxon>Plakobranchidae</taxon>
        <taxon>Elysia</taxon>
    </lineage>
</organism>
<sequence>MAIARRRGSLRLGSSRSLCLYTDHFPRVTVRNQVDNRLEKDIPPTPLNSGLDARNYILICLPDKRRQKTCQACRGESYNALCGM</sequence>
<dbReference type="AlphaFoldDB" id="A0AAV4IQS8"/>
<accession>A0AAV4IQS8</accession>
<dbReference type="Proteomes" id="UP000762676">
    <property type="component" value="Unassembled WGS sequence"/>
</dbReference>
<reference evidence="1 2" key="1">
    <citation type="journal article" date="2021" name="Elife">
        <title>Chloroplast acquisition without the gene transfer in kleptoplastic sea slugs, Plakobranchus ocellatus.</title>
        <authorList>
            <person name="Maeda T."/>
            <person name="Takahashi S."/>
            <person name="Yoshida T."/>
            <person name="Shimamura S."/>
            <person name="Takaki Y."/>
            <person name="Nagai Y."/>
            <person name="Toyoda A."/>
            <person name="Suzuki Y."/>
            <person name="Arimoto A."/>
            <person name="Ishii H."/>
            <person name="Satoh N."/>
            <person name="Nishiyama T."/>
            <person name="Hasebe M."/>
            <person name="Maruyama T."/>
            <person name="Minagawa J."/>
            <person name="Obokata J."/>
            <person name="Shigenobu S."/>
        </authorList>
    </citation>
    <scope>NUCLEOTIDE SEQUENCE [LARGE SCALE GENOMIC DNA]</scope>
</reference>